<dbReference type="Pfam" id="PF14667">
    <property type="entry name" value="Polysacc_synt_C"/>
    <property type="match status" value="1"/>
</dbReference>
<dbReference type="InterPro" id="IPR029303">
    <property type="entry name" value="CapF_C"/>
</dbReference>
<comment type="caution">
    <text evidence="3">The sequence shown here is derived from an EMBL/GenBank/DDBJ whole genome shotgun (WGS) entry which is preliminary data.</text>
</comment>
<dbReference type="InterPro" id="IPR001509">
    <property type="entry name" value="Epimerase_deHydtase"/>
</dbReference>
<feature type="domain" description="NAD-dependent epimerase/dehydratase" evidence="1">
    <location>
        <begin position="21"/>
        <end position="205"/>
    </location>
</feature>
<dbReference type="Pfam" id="PF01370">
    <property type="entry name" value="Epimerase"/>
    <property type="match status" value="1"/>
</dbReference>
<dbReference type="PANTHER" id="PTHR43245">
    <property type="entry name" value="BIFUNCTIONAL POLYMYXIN RESISTANCE PROTEIN ARNA"/>
    <property type="match status" value="1"/>
</dbReference>
<accession>A0A5C6AJS3</accession>
<organism evidence="3 4">
    <name type="scientific">Botrimarina colliarenosi</name>
    <dbReference type="NCBI Taxonomy" id="2528001"/>
    <lineage>
        <taxon>Bacteria</taxon>
        <taxon>Pseudomonadati</taxon>
        <taxon>Planctomycetota</taxon>
        <taxon>Planctomycetia</taxon>
        <taxon>Pirellulales</taxon>
        <taxon>Lacipirellulaceae</taxon>
        <taxon>Botrimarina</taxon>
    </lineage>
</organism>
<dbReference type="AlphaFoldDB" id="A0A5C6AJS3"/>
<dbReference type="Proteomes" id="UP000317421">
    <property type="component" value="Unassembled WGS sequence"/>
</dbReference>
<evidence type="ECO:0000313" key="4">
    <source>
        <dbReference type="Proteomes" id="UP000317421"/>
    </source>
</evidence>
<dbReference type="SUPFAM" id="SSF51182">
    <property type="entry name" value="RmlC-like cupins"/>
    <property type="match status" value="1"/>
</dbReference>
<dbReference type="CDD" id="cd07007">
    <property type="entry name" value="cupin_CapF-like_C"/>
    <property type="match status" value="1"/>
</dbReference>
<dbReference type="InterPro" id="IPR014710">
    <property type="entry name" value="RmlC-like_jellyroll"/>
</dbReference>
<evidence type="ECO:0000259" key="2">
    <source>
        <dbReference type="Pfam" id="PF14667"/>
    </source>
</evidence>
<dbReference type="GO" id="GO:0050577">
    <property type="term" value="F:GDP-L-fucose synthase activity"/>
    <property type="evidence" value="ECO:0007669"/>
    <property type="project" value="UniProtKB-EC"/>
</dbReference>
<dbReference type="OrthoDB" id="9801056at2"/>
<feature type="domain" description="Capsular polysaccharide assembling protein CapF C-terminal" evidence="2">
    <location>
        <begin position="272"/>
        <end position="382"/>
    </location>
</feature>
<dbReference type="Gene3D" id="2.60.120.10">
    <property type="entry name" value="Jelly Rolls"/>
    <property type="match status" value="1"/>
</dbReference>
<gene>
    <name evidence="3" type="primary">fcl_1</name>
    <name evidence="3" type="ORF">Pla108_04370</name>
</gene>
<dbReference type="EMBL" id="SJPR01000001">
    <property type="protein sequence ID" value="TWT99498.1"/>
    <property type="molecule type" value="Genomic_DNA"/>
</dbReference>
<dbReference type="InterPro" id="IPR036291">
    <property type="entry name" value="NAD(P)-bd_dom_sf"/>
</dbReference>
<dbReference type="PANTHER" id="PTHR43245:SF55">
    <property type="entry name" value="NAD(P)-BINDING DOMAIN-CONTAINING PROTEIN"/>
    <property type="match status" value="1"/>
</dbReference>
<dbReference type="SUPFAM" id="SSF51735">
    <property type="entry name" value="NAD(P)-binding Rossmann-fold domains"/>
    <property type="match status" value="1"/>
</dbReference>
<dbReference type="Gene3D" id="3.40.50.720">
    <property type="entry name" value="NAD(P)-binding Rossmann-like Domain"/>
    <property type="match status" value="1"/>
</dbReference>
<keyword evidence="4" id="KW-1185">Reference proteome</keyword>
<proteinExistence type="predicted"/>
<name>A0A5C6AJS3_9BACT</name>
<keyword evidence="3" id="KW-0560">Oxidoreductase</keyword>
<reference evidence="3 4" key="1">
    <citation type="submission" date="2019-02" db="EMBL/GenBank/DDBJ databases">
        <title>Deep-cultivation of Planctomycetes and their phenomic and genomic characterization uncovers novel biology.</title>
        <authorList>
            <person name="Wiegand S."/>
            <person name="Jogler M."/>
            <person name="Boedeker C."/>
            <person name="Pinto D."/>
            <person name="Vollmers J."/>
            <person name="Rivas-Marin E."/>
            <person name="Kohn T."/>
            <person name="Peeters S.H."/>
            <person name="Heuer A."/>
            <person name="Rast P."/>
            <person name="Oberbeckmann S."/>
            <person name="Bunk B."/>
            <person name="Jeske O."/>
            <person name="Meyerdierks A."/>
            <person name="Storesund J.E."/>
            <person name="Kallscheuer N."/>
            <person name="Luecker S."/>
            <person name="Lage O.M."/>
            <person name="Pohl T."/>
            <person name="Merkel B.J."/>
            <person name="Hornburger P."/>
            <person name="Mueller R.-W."/>
            <person name="Bruemmer F."/>
            <person name="Labrenz M."/>
            <person name="Spormann A.M."/>
            <person name="Op Den Camp H."/>
            <person name="Overmann J."/>
            <person name="Amann R."/>
            <person name="Jetten M.S.M."/>
            <person name="Mascher T."/>
            <person name="Medema M.H."/>
            <person name="Devos D.P."/>
            <person name="Kaster A.-K."/>
            <person name="Ovreas L."/>
            <person name="Rohde M."/>
            <person name="Galperin M.Y."/>
            <person name="Jogler C."/>
        </authorList>
    </citation>
    <scope>NUCLEOTIDE SEQUENCE [LARGE SCALE GENOMIC DNA]</scope>
    <source>
        <strain evidence="3 4">Pla108</strain>
    </source>
</reference>
<protein>
    <submittedName>
        <fullName evidence="3">GDP-L-fucose synthase</fullName>
        <ecNumber evidence="3">1.1.1.271</ecNumber>
    </submittedName>
</protein>
<dbReference type="EC" id="1.1.1.271" evidence="3"/>
<sequence length="396" mass="43451">MAWRQRRDSTQGSGVTQRIGITGANGFVGGWVTRRLAQDPSCDIVTIDRTAWNDPDRLCRLAGECDTIIHLAGVNRGDAADVESQNLALAAQLTAACRRAGVTPHLIYSSTTKRDEDSPYGRGKLRAEQTFAAWAEETGASVTTLVIPNVYGAGCRPFYNSVVSTFCHQLTHGERPTIVEDRVVEFVWVGDLAERIAQIAAAPQPGSAVTLPVHGSAELRITELLELLEGFRSDYFDRDVVPDLTTQLRSTLYTTFLSYVALADHVHRPPLHSDSRGDLCEVIKTVAGGQVFFSTTQPGVTRGNHYHTRKAEWFCVVRGEATIRLRKIGGAEVTEFTVAGNQPQFVSIPVLHTHSIENTGDAELLTLFWCNELFDPSDADTFYEDVLPPVATRHAA</sequence>
<dbReference type="InterPro" id="IPR050177">
    <property type="entry name" value="Lipid_A_modif_metabolic_enz"/>
</dbReference>
<dbReference type="InterPro" id="IPR011051">
    <property type="entry name" value="RmlC_Cupin_sf"/>
</dbReference>
<evidence type="ECO:0000259" key="1">
    <source>
        <dbReference type="Pfam" id="PF01370"/>
    </source>
</evidence>
<evidence type="ECO:0000313" key="3">
    <source>
        <dbReference type="EMBL" id="TWT99498.1"/>
    </source>
</evidence>